<accession>A0A1F5LC96</accession>
<dbReference type="AlphaFoldDB" id="A0A1F5LC96"/>
<dbReference type="GeneID" id="34578668"/>
<evidence type="ECO:0000313" key="2">
    <source>
        <dbReference type="EMBL" id="OGE50844.1"/>
    </source>
</evidence>
<evidence type="ECO:0008006" key="4">
    <source>
        <dbReference type="Google" id="ProtNLM"/>
    </source>
</evidence>
<keyword evidence="1" id="KW-0732">Signal</keyword>
<feature type="chain" id="PRO_5012294659" description="Lipocalin-like domain-containing protein" evidence="1">
    <location>
        <begin position="16"/>
        <end position="215"/>
    </location>
</feature>
<evidence type="ECO:0000256" key="1">
    <source>
        <dbReference type="SAM" id="SignalP"/>
    </source>
</evidence>
<dbReference type="EMBL" id="LXJU01000015">
    <property type="protein sequence ID" value="OGE50844.1"/>
    <property type="molecule type" value="Genomic_DNA"/>
</dbReference>
<keyword evidence="3" id="KW-1185">Reference proteome</keyword>
<organism evidence="2 3">
    <name type="scientific">Penicillium arizonense</name>
    <dbReference type="NCBI Taxonomy" id="1835702"/>
    <lineage>
        <taxon>Eukaryota</taxon>
        <taxon>Fungi</taxon>
        <taxon>Dikarya</taxon>
        <taxon>Ascomycota</taxon>
        <taxon>Pezizomycotina</taxon>
        <taxon>Eurotiomycetes</taxon>
        <taxon>Eurotiomycetidae</taxon>
        <taxon>Eurotiales</taxon>
        <taxon>Aspergillaceae</taxon>
        <taxon>Penicillium</taxon>
    </lineage>
</organism>
<sequence>MLAAALFSLFLVAGAQPLEQRLTVEPVKYCSELPDYNPQTKIAGPWTINVDGCYNGTSSHSCSIEGFSTGADTTRQFGDEGYLNGLVTITSQKENIKTQLRCNGNEETTQIEAHVPYGSGDLAWQPVGINHHPATGRLVWGREFEPVQVYRHSMQGAPLKGLFLGSNGQTQWVVHSSGRDVSFVDFKPYWIPRLVIPDMVRNAEEYTTFMRIDGS</sequence>
<feature type="signal peptide" evidence="1">
    <location>
        <begin position="1"/>
        <end position="15"/>
    </location>
</feature>
<protein>
    <recommendedName>
        <fullName evidence="4">Lipocalin-like domain-containing protein</fullName>
    </recommendedName>
</protein>
<name>A0A1F5LC96_PENAI</name>
<dbReference type="OrthoDB" id="3545468at2759"/>
<evidence type="ECO:0000313" key="3">
    <source>
        <dbReference type="Proteomes" id="UP000177622"/>
    </source>
</evidence>
<reference evidence="2 3" key="1">
    <citation type="journal article" date="2016" name="Sci. Rep.">
        <title>Penicillium arizonense, a new, genome sequenced fungal species, reveals a high chemical diversity in secreted metabolites.</title>
        <authorList>
            <person name="Grijseels S."/>
            <person name="Nielsen J.C."/>
            <person name="Randelovic M."/>
            <person name="Nielsen J."/>
            <person name="Nielsen K.F."/>
            <person name="Workman M."/>
            <person name="Frisvad J.C."/>
        </authorList>
    </citation>
    <scope>NUCLEOTIDE SEQUENCE [LARGE SCALE GENOMIC DNA]</scope>
    <source>
        <strain evidence="2 3">CBS 141311</strain>
    </source>
</reference>
<comment type="caution">
    <text evidence="2">The sequence shown here is derived from an EMBL/GenBank/DDBJ whole genome shotgun (WGS) entry which is preliminary data.</text>
</comment>
<proteinExistence type="predicted"/>
<gene>
    <name evidence="2" type="ORF">PENARI_c015G12392</name>
</gene>
<dbReference type="RefSeq" id="XP_022486290.1">
    <property type="nucleotide sequence ID" value="XM_022633934.1"/>
</dbReference>
<dbReference type="Proteomes" id="UP000177622">
    <property type="component" value="Unassembled WGS sequence"/>
</dbReference>